<keyword evidence="3" id="KW-1185">Reference proteome</keyword>
<name>A0A396S3W0_9BACL</name>
<comment type="caution">
    <text evidence="2">The sequence shown here is derived from an EMBL/GenBank/DDBJ whole genome shotgun (WGS) entry which is preliminary data.</text>
</comment>
<dbReference type="InterPro" id="IPR010001">
    <property type="entry name" value="BofA"/>
</dbReference>
<dbReference type="Proteomes" id="UP000265692">
    <property type="component" value="Unassembled WGS sequence"/>
</dbReference>
<proteinExistence type="predicted"/>
<feature type="transmembrane region" description="Helical" evidence="1">
    <location>
        <begin position="6"/>
        <end position="21"/>
    </location>
</feature>
<dbReference type="OrthoDB" id="2736007at2"/>
<dbReference type="AlphaFoldDB" id="A0A396S3W0"/>
<keyword evidence="1" id="KW-1133">Transmembrane helix</keyword>
<evidence type="ECO:0008006" key="4">
    <source>
        <dbReference type="Google" id="ProtNLM"/>
    </source>
</evidence>
<keyword evidence="1" id="KW-0812">Transmembrane</keyword>
<dbReference type="Pfam" id="PF07441">
    <property type="entry name" value="BofA"/>
    <property type="match status" value="1"/>
</dbReference>
<reference evidence="2 3" key="1">
    <citation type="submission" date="2018-08" db="EMBL/GenBank/DDBJ databases">
        <title>Lysinibacillus sp. YLB-03 draft genome sequence.</title>
        <authorList>
            <person name="Yu L."/>
        </authorList>
    </citation>
    <scope>NUCLEOTIDE SEQUENCE [LARGE SCALE GENOMIC DNA]</scope>
    <source>
        <strain evidence="2 3">YLB-03</strain>
    </source>
</reference>
<organism evidence="2 3">
    <name type="scientific">Ureibacillus yapensis</name>
    <dbReference type="NCBI Taxonomy" id="2304605"/>
    <lineage>
        <taxon>Bacteria</taxon>
        <taxon>Bacillati</taxon>
        <taxon>Bacillota</taxon>
        <taxon>Bacilli</taxon>
        <taxon>Bacillales</taxon>
        <taxon>Caryophanaceae</taxon>
        <taxon>Ureibacillus</taxon>
    </lineage>
</organism>
<evidence type="ECO:0000313" key="2">
    <source>
        <dbReference type="EMBL" id="RHW31442.1"/>
    </source>
</evidence>
<sequence>MSTYITTGMICALLFFGFLIGKKVGFGAFFEKLAIIWFKLACSFALLYIAHILVDGYDIVVPVNLFSALTITILGIPGVLCIGVLTILQ</sequence>
<evidence type="ECO:0000256" key="1">
    <source>
        <dbReference type="SAM" id="Phobius"/>
    </source>
</evidence>
<feature type="transmembrane region" description="Helical" evidence="1">
    <location>
        <begin position="66"/>
        <end position="88"/>
    </location>
</feature>
<dbReference type="RefSeq" id="WP_118877729.1">
    <property type="nucleotide sequence ID" value="NZ_QWEI01000016.1"/>
</dbReference>
<feature type="transmembrane region" description="Helical" evidence="1">
    <location>
        <begin position="33"/>
        <end position="54"/>
    </location>
</feature>
<gene>
    <name evidence="2" type="ORF">D1B33_17615</name>
</gene>
<keyword evidence="1" id="KW-0472">Membrane</keyword>
<accession>A0A396S3W0</accession>
<dbReference type="EMBL" id="QWEI01000016">
    <property type="protein sequence ID" value="RHW31442.1"/>
    <property type="molecule type" value="Genomic_DNA"/>
</dbReference>
<protein>
    <recommendedName>
        <fullName evidence="4">Pro-sigmaK processing inhibitor BofA</fullName>
    </recommendedName>
</protein>
<evidence type="ECO:0000313" key="3">
    <source>
        <dbReference type="Proteomes" id="UP000265692"/>
    </source>
</evidence>